<evidence type="ECO:0000256" key="1">
    <source>
        <dbReference type="SAM" id="Phobius"/>
    </source>
</evidence>
<comment type="caution">
    <text evidence="2">The sequence shown here is derived from an EMBL/GenBank/DDBJ whole genome shotgun (WGS) entry which is preliminary data.</text>
</comment>
<evidence type="ECO:0000313" key="2">
    <source>
        <dbReference type="EMBL" id="MDO6542364.1"/>
    </source>
</evidence>
<dbReference type="RefSeq" id="WP_157072620.1">
    <property type="nucleotide sequence ID" value="NZ_AP024850.1"/>
</dbReference>
<protein>
    <submittedName>
        <fullName evidence="2">YnhF family membrane protein</fullName>
    </submittedName>
</protein>
<organism evidence="2 3">
    <name type="scientific">Photobacterium sanguinicancri</name>
    <dbReference type="NCBI Taxonomy" id="875932"/>
    <lineage>
        <taxon>Bacteria</taxon>
        <taxon>Pseudomonadati</taxon>
        <taxon>Pseudomonadota</taxon>
        <taxon>Gammaproteobacteria</taxon>
        <taxon>Vibrionales</taxon>
        <taxon>Vibrionaceae</taxon>
        <taxon>Photobacterium</taxon>
    </lineage>
</organism>
<name>A0AAW7Y1T4_9GAMM</name>
<dbReference type="Proteomes" id="UP001170624">
    <property type="component" value="Unassembled WGS sequence"/>
</dbReference>
<sequence>MDIDLKLALVAVTAALGVVATFSFISVLA</sequence>
<reference evidence="2" key="1">
    <citation type="submission" date="2023-07" db="EMBL/GenBank/DDBJ databases">
        <title>Genome content predicts the carbon catabolic preferences of heterotrophic bacteria.</title>
        <authorList>
            <person name="Gralka M."/>
        </authorList>
    </citation>
    <scope>NUCLEOTIDE SEQUENCE</scope>
    <source>
        <strain evidence="2">G2M05</strain>
    </source>
</reference>
<evidence type="ECO:0000313" key="3">
    <source>
        <dbReference type="Proteomes" id="UP001170624"/>
    </source>
</evidence>
<gene>
    <name evidence="2" type="ORF">Q4568_07465</name>
</gene>
<dbReference type="AlphaFoldDB" id="A0AAW7Y1T4"/>
<accession>A0AAW7Y1T4</accession>
<proteinExistence type="predicted"/>
<dbReference type="EMBL" id="JAUOPU010000005">
    <property type="protein sequence ID" value="MDO6542364.1"/>
    <property type="molecule type" value="Genomic_DNA"/>
</dbReference>
<feature type="transmembrane region" description="Helical" evidence="1">
    <location>
        <begin position="7"/>
        <end position="28"/>
    </location>
</feature>
<keyword evidence="1" id="KW-0812">Transmembrane</keyword>
<keyword evidence="1" id="KW-1133">Transmembrane helix</keyword>
<keyword evidence="1" id="KW-0472">Membrane</keyword>
<dbReference type="InterPro" id="IPR047743">
    <property type="entry name" value="YnhF-like"/>
</dbReference>
<dbReference type="NCBIfam" id="NF033411">
    <property type="entry name" value="small_mem_YnhF"/>
    <property type="match status" value="1"/>
</dbReference>